<dbReference type="Gene3D" id="3.30.530.20">
    <property type="match status" value="1"/>
</dbReference>
<name>A0ABW4L5I0_9MICO</name>
<evidence type="ECO:0000313" key="4">
    <source>
        <dbReference type="Proteomes" id="UP001597277"/>
    </source>
</evidence>
<dbReference type="Proteomes" id="UP001597277">
    <property type="component" value="Unassembled WGS sequence"/>
</dbReference>
<comment type="similarity">
    <text evidence="1">Belongs to the AHA1 family.</text>
</comment>
<protein>
    <submittedName>
        <fullName evidence="3">SRPBCC family protein</fullName>
    </submittedName>
</protein>
<accession>A0ABW4L5I0</accession>
<evidence type="ECO:0000256" key="1">
    <source>
        <dbReference type="ARBA" id="ARBA00006817"/>
    </source>
</evidence>
<evidence type="ECO:0000259" key="2">
    <source>
        <dbReference type="Pfam" id="PF08327"/>
    </source>
</evidence>
<dbReference type="Pfam" id="PF08327">
    <property type="entry name" value="AHSA1"/>
    <property type="match status" value="1"/>
</dbReference>
<sequence length="168" mass="18615">MSPTTGSAVVTLPSETEILITRRFDAPRAVVYQVFTDPELIKRWWAGRQGTVTSAEVDLRVGGMWRYVMTTNSGYEIAFHGEYHEVVPDERLVCTEIFEGMPDEDDTSPPTLNSYTFTESGGRTTLELLTTAPDRAVRDAIMESGMETGVHDGYDIAEQIAIELTDGS</sequence>
<reference evidence="4" key="1">
    <citation type="journal article" date="2019" name="Int. J. Syst. Evol. Microbiol.">
        <title>The Global Catalogue of Microorganisms (GCM) 10K type strain sequencing project: providing services to taxonomists for standard genome sequencing and annotation.</title>
        <authorList>
            <consortium name="The Broad Institute Genomics Platform"/>
            <consortium name="The Broad Institute Genome Sequencing Center for Infectious Disease"/>
            <person name="Wu L."/>
            <person name="Ma J."/>
        </authorList>
    </citation>
    <scope>NUCLEOTIDE SEQUENCE [LARGE SCALE GENOMIC DNA]</scope>
    <source>
        <strain evidence="4">JCM 17130</strain>
    </source>
</reference>
<dbReference type="InterPro" id="IPR013538">
    <property type="entry name" value="ASHA1/2-like_C"/>
</dbReference>
<dbReference type="InterPro" id="IPR023393">
    <property type="entry name" value="START-like_dom_sf"/>
</dbReference>
<dbReference type="SUPFAM" id="SSF55961">
    <property type="entry name" value="Bet v1-like"/>
    <property type="match status" value="1"/>
</dbReference>
<dbReference type="RefSeq" id="WP_388007512.1">
    <property type="nucleotide sequence ID" value="NZ_JBHUEE010000006.1"/>
</dbReference>
<dbReference type="CDD" id="cd07826">
    <property type="entry name" value="SRPBCC_CalC_Aha1-like_9"/>
    <property type="match status" value="1"/>
</dbReference>
<proteinExistence type="inferred from homology"/>
<dbReference type="EMBL" id="JBHUEE010000006">
    <property type="protein sequence ID" value="MFD1718703.1"/>
    <property type="molecule type" value="Genomic_DNA"/>
</dbReference>
<keyword evidence="4" id="KW-1185">Reference proteome</keyword>
<evidence type="ECO:0000313" key="3">
    <source>
        <dbReference type="EMBL" id="MFD1718703.1"/>
    </source>
</evidence>
<organism evidence="3 4">
    <name type="scientific">Georgenia deserti</name>
    <dbReference type="NCBI Taxonomy" id="2093781"/>
    <lineage>
        <taxon>Bacteria</taxon>
        <taxon>Bacillati</taxon>
        <taxon>Actinomycetota</taxon>
        <taxon>Actinomycetes</taxon>
        <taxon>Micrococcales</taxon>
        <taxon>Bogoriellaceae</taxon>
        <taxon>Georgenia</taxon>
    </lineage>
</organism>
<comment type="caution">
    <text evidence="3">The sequence shown here is derived from an EMBL/GenBank/DDBJ whole genome shotgun (WGS) entry which is preliminary data.</text>
</comment>
<feature type="domain" description="Activator of Hsp90 ATPase homologue 1/2-like C-terminal" evidence="2">
    <location>
        <begin position="25"/>
        <end position="152"/>
    </location>
</feature>
<gene>
    <name evidence="3" type="ORF">ACFSE6_12715</name>
</gene>